<reference evidence="3 4" key="1">
    <citation type="journal article" date="2017" name="BMC Genomics">
        <title>Genome sequencing of 39 Akkermansia muciniphila isolates reveals its population structure, genomic and functional diverisity, and global distribution in mammalian gut microbiotas.</title>
        <authorList>
            <person name="Guo X."/>
            <person name="Li S."/>
            <person name="Zhang J."/>
            <person name="Wu F."/>
            <person name="Li X."/>
            <person name="Wu D."/>
            <person name="Zhang M."/>
            <person name="Ou Z."/>
            <person name="Jie Z."/>
            <person name="Yan Q."/>
            <person name="Li P."/>
            <person name="Yi J."/>
            <person name="Peng Y."/>
        </authorList>
    </citation>
    <scope>NUCLEOTIDE SEQUENCE [LARGE SCALE GENOMIC DNA]</scope>
    <source>
        <strain evidence="3 4">GP24</strain>
    </source>
</reference>
<proteinExistence type="predicted"/>
<dbReference type="Proteomes" id="UP000236000">
    <property type="component" value="Unassembled WGS sequence"/>
</dbReference>
<feature type="domain" description="GYF" evidence="2">
    <location>
        <begin position="81"/>
        <end position="124"/>
    </location>
</feature>
<dbReference type="EMBL" id="PJKA01000012">
    <property type="protein sequence ID" value="PNC17751.1"/>
    <property type="molecule type" value="Genomic_DNA"/>
</dbReference>
<evidence type="ECO:0000259" key="2">
    <source>
        <dbReference type="Pfam" id="PF14237"/>
    </source>
</evidence>
<evidence type="ECO:0000313" key="3">
    <source>
        <dbReference type="EMBL" id="PNC17751.1"/>
    </source>
</evidence>
<evidence type="ECO:0000313" key="4">
    <source>
        <dbReference type="Proteomes" id="UP000236000"/>
    </source>
</evidence>
<dbReference type="OrthoDB" id="197429at2"/>
<gene>
    <name evidence="3" type="ORF">CXU22_08390</name>
</gene>
<dbReference type="InterPro" id="IPR025640">
    <property type="entry name" value="GYF_2"/>
</dbReference>
<evidence type="ECO:0000256" key="1">
    <source>
        <dbReference type="SAM" id="Phobius"/>
    </source>
</evidence>
<accession>A0A2N8HCY4</accession>
<keyword evidence="1" id="KW-0812">Transmembrane</keyword>
<protein>
    <recommendedName>
        <fullName evidence="2">GYF domain-containing protein</fullName>
    </recommendedName>
</protein>
<feature type="transmembrane region" description="Helical" evidence="1">
    <location>
        <begin position="177"/>
        <end position="198"/>
    </location>
</feature>
<comment type="caution">
    <text evidence="3">The sequence shown here is derived from an EMBL/GenBank/DDBJ whole genome shotgun (WGS) entry which is preliminary data.</text>
</comment>
<dbReference type="AlphaFoldDB" id="A0A2N8HCY4"/>
<feature type="transmembrane region" description="Helical" evidence="1">
    <location>
        <begin position="153"/>
        <end position="171"/>
    </location>
</feature>
<organism evidence="3 4">
    <name type="scientific">Akkermansia muciniphila</name>
    <dbReference type="NCBI Taxonomy" id="239935"/>
    <lineage>
        <taxon>Bacteria</taxon>
        <taxon>Pseudomonadati</taxon>
        <taxon>Verrucomicrobiota</taxon>
        <taxon>Verrucomicrobiia</taxon>
        <taxon>Verrucomicrobiales</taxon>
        <taxon>Akkermansiaceae</taxon>
        <taxon>Akkermansia</taxon>
    </lineage>
</organism>
<sequence length="215" mass="24313">MPGAGRLPERHHGCVPCRHSRHLHPEPGDGASGFFPGNQQNPFTGRAPLKIRSFIPQLLILDGIPSMPYVRRMASQRIPLYHYRVKDKIVGPVSLADLHALLTSKKILPDTMIREEHSQGWMPLTAELRRQERLARLRASAFMLSCRPPKCCLLFYIIAFLLLACGVAHSIMLHSILYMEVLFVPATAFFMGKVLMYLHLLTGGMRKMPAEEPEH</sequence>
<keyword evidence="1" id="KW-1133">Transmembrane helix</keyword>
<keyword evidence="1" id="KW-0472">Membrane</keyword>
<name>A0A2N8HCY4_9BACT</name>
<dbReference type="Pfam" id="PF14237">
    <property type="entry name" value="GYF_2"/>
    <property type="match status" value="1"/>
</dbReference>